<dbReference type="Proteomes" id="UP000230750">
    <property type="component" value="Unassembled WGS sequence"/>
</dbReference>
<evidence type="ECO:0000256" key="12">
    <source>
        <dbReference type="SAM" id="MobiDB-lite"/>
    </source>
</evidence>
<keyword evidence="10 11" id="KW-0275">Fatty acid biosynthesis</keyword>
<evidence type="ECO:0000256" key="4">
    <source>
        <dbReference type="ARBA" id="ARBA00022692"/>
    </source>
</evidence>
<evidence type="ECO:0000256" key="3">
    <source>
        <dbReference type="ARBA" id="ARBA00022516"/>
    </source>
</evidence>
<dbReference type="CDD" id="cd03505">
    <property type="entry name" value="Delta9-FADS-like"/>
    <property type="match status" value="1"/>
</dbReference>
<evidence type="ECO:0000256" key="8">
    <source>
        <dbReference type="ARBA" id="ARBA00023098"/>
    </source>
</evidence>
<feature type="transmembrane region" description="Helical" evidence="13">
    <location>
        <begin position="42"/>
        <end position="61"/>
    </location>
</feature>
<feature type="transmembrane region" description="Helical" evidence="13">
    <location>
        <begin position="68"/>
        <end position="90"/>
    </location>
</feature>
<feature type="transmembrane region" description="Helical" evidence="13">
    <location>
        <begin position="184"/>
        <end position="204"/>
    </location>
</feature>
<keyword evidence="8" id="KW-0443">Lipid metabolism</keyword>
<sequence>MTDIHRTSNGTSSKSTSKATKDESLDGKDQEDYKMQIVWGNLLAHLIIHSIALYGLTVVIWRCQLKTIVLATALVPVCVAGITAGAHRLWCHRAYTARLPMRLLLALCATLAFQNSLYVWCRDHRAHHKFTDSNADPHNAKRGFFFSHVGWLMVKKHPDVIKRGGGIDCSDLLNDPVVYYQHKYYYQLSLLITFFLPTYLPHYLWGESLWNAFILVAVTRLVVEYNFTWCVNSVAHIWGNRPYDETIDPGRTRLSPFSFWGRLA</sequence>
<keyword evidence="6 13" id="KW-1133">Transmembrane helix</keyword>
<keyword evidence="7 11" id="KW-0560">Oxidoreductase</keyword>
<organism evidence="14 15">
    <name type="scientific">Stichopus japonicus</name>
    <name type="common">Sea cucumber</name>
    <dbReference type="NCBI Taxonomy" id="307972"/>
    <lineage>
        <taxon>Eukaryota</taxon>
        <taxon>Metazoa</taxon>
        <taxon>Echinodermata</taxon>
        <taxon>Eleutherozoa</taxon>
        <taxon>Echinozoa</taxon>
        <taxon>Holothuroidea</taxon>
        <taxon>Aspidochirotacea</taxon>
        <taxon>Aspidochirotida</taxon>
        <taxon>Stichopodidae</taxon>
        <taxon>Apostichopus</taxon>
    </lineage>
</organism>
<dbReference type="GO" id="GO:0006636">
    <property type="term" value="P:unsaturated fatty acid biosynthetic process"/>
    <property type="evidence" value="ECO:0007669"/>
    <property type="project" value="TreeGrafter"/>
</dbReference>
<comment type="subcellular location">
    <subcellularLocation>
        <location evidence="1">Membrane</location>
        <topology evidence="1">Multi-pass membrane protein</topology>
    </subcellularLocation>
</comment>
<keyword evidence="4 11" id="KW-0812">Transmembrane</keyword>
<dbReference type="GO" id="GO:0005789">
    <property type="term" value="C:endoplasmic reticulum membrane"/>
    <property type="evidence" value="ECO:0007669"/>
    <property type="project" value="TreeGrafter"/>
</dbReference>
<evidence type="ECO:0000256" key="9">
    <source>
        <dbReference type="ARBA" id="ARBA00023136"/>
    </source>
</evidence>
<reference evidence="14 15" key="1">
    <citation type="journal article" date="2017" name="PLoS Biol.">
        <title>The sea cucumber genome provides insights into morphological evolution and visceral regeneration.</title>
        <authorList>
            <person name="Zhang X."/>
            <person name="Sun L."/>
            <person name="Yuan J."/>
            <person name="Sun Y."/>
            <person name="Gao Y."/>
            <person name="Zhang L."/>
            <person name="Li S."/>
            <person name="Dai H."/>
            <person name="Hamel J.F."/>
            <person name="Liu C."/>
            <person name="Yu Y."/>
            <person name="Liu S."/>
            <person name="Lin W."/>
            <person name="Guo K."/>
            <person name="Jin S."/>
            <person name="Xu P."/>
            <person name="Storey K.B."/>
            <person name="Huan P."/>
            <person name="Zhang T."/>
            <person name="Zhou Y."/>
            <person name="Zhang J."/>
            <person name="Lin C."/>
            <person name="Li X."/>
            <person name="Xing L."/>
            <person name="Huo D."/>
            <person name="Sun M."/>
            <person name="Wang L."/>
            <person name="Mercier A."/>
            <person name="Li F."/>
            <person name="Yang H."/>
            <person name="Xiang J."/>
        </authorList>
    </citation>
    <scope>NUCLEOTIDE SEQUENCE [LARGE SCALE GENOMIC DNA]</scope>
    <source>
        <strain evidence="14">Shaxun</strain>
        <tissue evidence="14">Muscle</tissue>
    </source>
</reference>
<comment type="similarity">
    <text evidence="2 11">Belongs to the fatty acid desaturase type 1 family.</text>
</comment>
<dbReference type="GO" id="GO:0004768">
    <property type="term" value="F:stearoyl-CoA 9-desaturase activity"/>
    <property type="evidence" value="ECO:0007669"/>
    <property type="project" value="TreeGrafter"/>
</dbReference>
<gene>
    <name evidence="14" type="ORF">BSL78_16637</name>
</gene>
<dbReference type="PANTHER" id="PTHR11351">
    <property type="entry name" value="ACYL-COA DESATURASE"/>
    <property type="match status" value="1"/>
</dbReference>
<comment type="cofactor">
    <cofactor evidence="11">
        <name>Fe(2+)</name>
        <dbReference type="ChEBI" id="CHEBI:29033"/>
    </cofactor>
</comment>
<dbReference type="PANTHER" id="PTHR11351:SF31">
    <property type="entry name" value="DESATURASE 1, ISOFORM A-RELATED"/>
    <property type="match status" value="1"/>
</dbReference>
<keyword evidence="3 11" id="KW-0444">Lipid biosynthesis</keyword>
<evidence type="ECO:0000256" key="10">
    <source>
        <dbReference type="ARBA" id="ARBA00023160"/>
    </source>
</evidence>
<dbReference type="GO" id="GO:0005506">
    <property type="term" value="F:iron ion binding"/>
    <property type="evidence" value="ECO:0007669"/>
    <property type="project" value="TreeGrafter"/>
</dbReference>
<name>A0A2G8KEW1_STIJA</name>
<evidence type="ECO:0000256" key="7">
    <source>
        <dbReference type="ARBA" id="ARBA00023002"/>
    </source>
</evidence>
<evidence type="ECO:0000256" key="6">
    <source>
        <dbReference type="ARBA" id="ARBA00022989"/>
    </source>
</evidence>
<evidence type="ECO:0000256" key="13">
    <source>
        <dbReference type="SAM" id="Phobius"/>
    </source>
</evidence>
<keyword evidence="9 13" id="KW-0472">Membrane</keyword>
<evidence type="ECO:0000256" key="2">
    <source>
        <dbReference type="ARBA" id="ARBA00009295"/>
    </source>
</evidence>
<evidence type="ECO:0000256" key="1">
    <source>
        <dbReference type="ARBA" id="ARBA00004141"/>
    </source>
</evidence>
<feature type="compositionally biased region" description="Low complexity" evidence="12">
    <location>
        <begin position="7"/>
        <end position="18"/>
    </location>
</feature>
<dbReference type="EMBL" id="MRZV01000640">
    <property type="protein sequence ID" value="PIK46510.1"/>
    <property type="molecule type" value="Genomic_DNA"/>
</dbReference>
<keyword evidence="5" id="KW-0276">Fatty acid metabolism</keyword>
<evidence type="ECO:0000313" key="14">
    <source>
        <dbReference type="EMBL" id="PIK46510.1"/>
    </source>
</evidence>
<protein>
    <submittedName>
        <fullName evidence="14">Uncharacterized protein</fullName>
    </submittedName>
</protein>
<evidence type="ECO:0000256" key="5">
    <source>
        <dbReference type="ARBA" id="ARBA00022832"/>
    </source>
</evidence>
<feature type="transmembrane region" description="Helical" evidence="13">
    <location>
        <begin position="102"/>
        <end position="121"/>
    </location>
</feature>
<dbReference type="STRING" id="307972.A0A2G8KEW1"/>
<dbReference type="InterPro" id="IPR015876">
    <property type="entry name" value="Acyl-CoA_DS"/>
</dbReference>
<dbReference type="PRINTS" id="PR00075">
    <property type="entry name" value="FACDDSATRASE"/>
</dbReference>
<dbReference type="AlphaFoldDB" id="A0A2G8KEW1"/>
<keyword evidence="15" id="KW-1185">Reference proteome</keyword>
<comment type="domain">
    <text evidence="11">The histidine box domains are involved in binding the catalytic metal ions.</text>
</comment>
<feature type="region of interest" description="Disordered" evidence="12">
    <location>
        <begin position="1"/>
        <end position="27"/>
    </location>
</feature>
<proteinExistence type="inferred from homology"/>
<dbReference type="OrthoDB" id="9988030at2759"/>
<accession>A0A2G8KEW1</accession>
<evidence type="ECO:0000313" key="15">
    <source>
        <dbReference type="Proteomes" id="UP000230750"/>
    </source>
</evidence>
<evidence type="ECO:0000256" key="11">
    <source>
        <dbReference type="RuleBase" id="RU000581"/>
    </source>
</evidence>
<comment type="caution">
    <text evidence="14">The sequence shown here is derived from an EMBL/GenBank/DDBJ whole genome shotgun (WGS) entry which is preliminary data.</text>
</comment>